<feature type="compositionally biased region" description="Polar residues" evidence="1">
    <location>
        <begin position="1"/>
        <end position="13"/>
    </location>
</feature>
<feature type="region of interest" description="Disordered" evidence="1">
    <location>
        <begin position="136"/>
        <end position="166"/>
    </location>
</feature>
<feature type="domain" description="Transposase MuDR plant" evidence="2">
    <location>
        <begin position="190"/>
        <end position="252"/>
    </location>
</feature>
<reference evidence="3" key="1">
    <citation type="submission" date="2019-10" db="EMBL/GenBank/DDBJ databases">
        <authorList>
            <person name="Zhang R."/>
            <person name="Pan Y."/>
            <person name="Wang J."/>
            <person name="Ma R."/>
            <person name="Yu S."/>
        </authorList>
    </citation>
    <scope>NUCLEOTIDE SEQUENCE</scope>
    <source>
        <strain evidence="3">LA-IB0</strain>
        <tissue evidence="3">Leaf</tissue>
    </source>
</reference>
<keyword evidence="4" id="KW-1185">Reference proteome</keyword>
<dbReference type="InterPro" id="IPR004332">
    <property type="entry name" value="Transposase_MuDR"/>
</dbReference>
<dbReference type="PANTHER" id="PTHR31973:SF191">
    <property type="entry name" value="OS05G0489400 PROTEIN"/>
    <property type="match status" value="1"/>
</dbReference>
<dbReference type="AlphaFoldDB" id="A0AAV6XZM1"/>
<protein>
    <recommendedName>
        <fullName evidence="2">Transposase MuDR plant domain-containing protein</fullName>
    </recommendedName>
</protein>
<feature type="region of interest" description="Disordered" evidence="1">
    <location>
        <begin position="1"/>
        <end position="21"/>
    </location>
</feature>
<evidence type="ECO:0000313" key="4">
    <source>
        <dbReference type="Proteomes" id="UP000826271"/>
    </source>
</evidence>
<dbReference type="PANTHER" id="PTHR31973">
    <property type="entry name" value="POLYPROTEIN, PUTATIVE-RELATED"/>
    <property type="match status" value="1"/>
</dbReference>
<organism evidence="3 4">
    <name type="scientific">Buddleja alternifolia</name>
    <dbReference type="NCBI Taxonomy" id="168488"/>
    <lineage>
        <taxon>Eukaryota</taxon>
        <taxon>Viridiplantae</taxon>
        <taxon>Streptophyta</taxon>
        <taxon>Embryophyta</taxon>
        <taxon>Tracheophyta</taxon>
        <taxon>Spermatophyta</taxon>
        <taxon>Magnoliopsida</taxon>
        <taxon>eudicotyledons</taxon>
        <taxon>Gunneridae</taxon>
        <taxon>Pentapetalae</taxon>
        <taxon>asterids</taxon>
        <taxon>lamiids</taxon>
        <taxon>Lamiales</taxon>
        <taxon>Scrophulariaceae</taxon>
        <taxon>Buddlejeae</taxon>
        <taxon>Buddleja</taxon>
    </lineage>
</organism>
<dbReference type="Pfam" id="PF03108">
    <property type="entry name" value="DBD_Tnp_Mut"/>
    <property type="match status" value="1"/>
</dbReference>
<feature type="region of interest" description="Disordered" evidence="1">
    <location>
        <begin position="40"/>
        <end position="89"/>
    </location>
</feature>
<evidence type="ECO:0000313" key="3">
    <source>
        <dbReference type="EMBL" id="KAG8388391.1"/>
    </source>
</evidence>
<comment type="caution">
    <text evidence="3">The sequence shown here is derived from an EMBL/GenBank/DDBJ whole genome shotgun (WGS) entry which is preliminary data.</text>
</comment>
<feature type="compositionally biased region" description="Acidic residues" evidence="1">
    <location>
        <begin position="149"/>
        <end position="166"/>
    </location>
</feature>
<accession>A0AAV6XZM1</accession>
<proteinExistence type="predicted"/>
<evidence type="ECO:0000259" key="2">
    <source>
        <dbReference type="Pfam" id="PF03108"/>
    </source>
</evidence>
<feature type="compositionally biased region" description="Basic and acidic residues" evidence="1">
    <location>
        <begin position="44"/>
        <end position="61"/>
    </location>
</feature>
<name>A0AAV6XZM1_9LAMI</name>
<evidence type="ECO:0000256" key="1">
    <source>
        <dbReference type="SAM" id="MobiDB-lite"/>
    </source>
</evidence>
<dbReference type="EMBL" id="WHWC01000002">
    <property type="protein sequence ID" value="KAG8388391.1"/>
    <property type="molecule type" value="Genomic_DNA"/>
</dbReference>
<gene>
    <name evidence="3" type="ORF">BUALT_Bualt02G0121000</name>
</gene>
<dbReference type="Proteomes" id="UP000826271">
    <property type="component" value="Unassembled WGS sequence"/>
</dbReference>
<sequence length="425" mass="47750">MPKGLNTPQTVNDQGKGKVGIVNNKNKGLVINEQQNGKGVVVTDKGKGKLTEKDKAADKGKKNVGVNMDKGKGGHGGVENANGGENIDDESDFFDSDYNMDEDDGEGNGNNDNMFEENIDREVEWTGPSHMYQDVEENTDSVSSHSSSDEDDIFGSTGDEFDSDVGSDVENMERTFPIFNPKDKFDLPFNIGLIFSTKKEFKEAVHSHAIRTTRNLKITSNDHRRVYAKCMGDGCNWHLIALKVKNETSFQIRAYNPEHKCGRSYHCKNVNSRWLSKTFVDHFSIKGQKSWIHSVMALSDEAEEGRSSKGLVPVLEKVLPGFDKRFCIKHLHGNMKTAGFKGLAFKRALWGAAKASTMVDFYMEIAEIGELDPKLWDWLQDKPHSQWSTSHFNTFPKCDILLNNIWKAFNSNILKAREKPILTML</sequence>